<evidence type="ECO:0000313" key="2">
    <source>
        <dbReference type="EMBL" id="APH00848.1"/>
    </source>
</evidence>
<dbReference type="EMBL" id="CP013290">
    <property type="protein sequence ID" value="APH00848.1"/>
    <property type="molecule type" value="Genomic_DNA"/>
</dbReference>
<dbReference type="RefSeq" id="WP_072624012.1">
    <property type="nucleotide sequence ID" value="NZ_CP013290.1"/>
</dbReference>
<evidence type="ECO:0000256" key="1">
    <source>
        <dbReference type="SAM" id="Phobius"/>
    </source>
</evidence>
<feature type="transmembrane region" description="Helical" evidence="1">
    <location>
        <begin position="36"/>
        <end position="57"/>
    </location>
</feature>
<dbReference type="AlphaFoldDB" id="A0A1L3MEV6"/>
<feature type="transmembrane region" description="Helical" evidence="1">
    <location>
        <begin position="64"/>
        <end position="84"/>
    </location>
</feature>
<dbReference type="Proteomes" id="UP000182938">
    <property type="component" value="Chromosome"/>
</dbReference>
<sequence length="85" mass="8268">MSGARVSWLHAVVAVPVAAIAWVVVAGALAYTGSDIAFSGLVACGVGAAIGVALLLVPRPAARGLGLGTIVTMLPCAIGLAISLM</sequence>
<keyword evidence="1" id="KW-1133">Transmembrane helix</keyword>
<dbReference type="KEGG" id="jte:ASJ30_04300"/>
<evidence type="ECO:0000313" key="3">
    <source>
        <dbReference type="Proteomes" id="UP000182938"/>
    </source>
</evidence>
<gene>
    <name evidence="2" type="ORF">ASJ30_04300</name>
</gene>
<keyword evidence="1" id="KW-0472">Membrane</keyword>
<protein>
    <submittedName>
        <fullName evidence="2">Uncharacterized protein</fullName>
    </submittedName>
</protein>
<feature type="transmembrane region" description="Helical" evidence="1">
    <location>
        <begin position="7"/>
        <end position="30"/>
    </location>
</feature>
<keyword evidence="3" id="KW-1185">Reference proteome</keyword>
<keyword evidence="1" id="KW-0812">Transmembrane</keyword>
<reference evidence="2 3" key="1">
    <citation type="submission" date="2015-11" db="EMBL/GenBank/DDBJ databases">
        <authorList>
            <person name="Zhang Y."/>
            <person name="Guo Z."/>
        </authorList>
    </citation>
    <scope>NUCLEOTIDE SEQUENCE [LARGE SCALE GENOMIC DNA]</scope>
    <source>
        <strain evidence="2 3">YFY001</strain>
    </source>
</reference>
<organism evidence="2 3">
    <name type="scientific">Janibacter indicus</name>
    <dbReference type="NCBI Taxonomy" id="857417"/>
    <lineage>
        <taxon>Bacteria</taxon>
        <taxon>Bacillati</taxon>
        <taxon>Actinomycetota</taxon>
        <taxon>Actinomycetes</taxon>
        <taxon>Micrococcales</taxon>
        <taxon>Intrasporangiaceae</taxon>
        <taxon>Janibacter</taxon>
    </lineage>
</organism>
<proteinExistence type="predicted"/>
<accession>A0A1L3MEV6</accession>
<name>A0A1L3MEV6_9MICO</name>